<dbReference type="EMBL" id="MU860286">
    <property type="protein sequence ID" value="KAK4235226.1"/>
    <property type="molecule type" value="Genomic_DNA"/>
</dbReference>
<reference evidence="1" key="1">
    <citation type="journal article" date="2023" name="Mol. Phylogenet. Evol.">
        <title>Genome-scale phylogeny and comparative genomics of the fungal order Sordariales.</title>
        <authorList>
            <person name="Hensen N."/>
            <person name="Bonometti L."/>
            <person name="Westerberg I."/>
            <person name="Brannstrom I.O."/>
            <person name="Guillou S."/>
            <person name="Cros-Aarteil S."/>
            <person name="Calhoun S."/>
            <person name="Haridas S."/>
            <person name="Kuo A."/>
            <person name="Mondo S."/>
            <person name="Pangilinan J."/>
            <person name="Riley R."/>
            <person name="LaButti K."/>
            <person name="Andreopoulos B."/>
            <person name="Lipzen A."/>
            <person name="Chen C."/>
            <person name="Yan M."/>
            <person name="Daum C."/>
            <person name="Ng V."/>
            <person name="Clum A."/>
            <person name="Steindorff A."/>
            <person name="Ohm R.A."/>
            <person name="Martin F."/>
            <person name="Silar P."/>
            <person name="Natvig D.O."/>
            <person name="Lalanne C."/>
            <person name="Gautier V."/>
            <person name="Ament-Velasquez S.L."/>
            <person name="Kruys A."/>
            <person name="Hutchinson M.I."/>
            <person name="Powell A.J."/>
            <person name="Barry K."/>
            <person name="Miller A.N."/>
            <person name="Grigoriev I.V."/>
            <person name="Debuchy R."/>
            <person name="Gladieux P."/>
            <person name="Hiltunen Thoren M."/>
            <person name="Johannesson H."/>
        </authorList>
    </citation>
    <scope>NUCLEOTIDE SEQUENCE</scope>
    <source>
        <strain evidence="1">CBS 532.94</strain>
    </source>
</reference>
<reference evidence="1" key="2">
    <citation type="submission" date="2023-05" db="EMBL/GenBank/DDBJ databases">
        <authorList>
            <consortium name="Lawrence Berkeley National Laboratory"/>
            <person name="Steindorff A."/>
            <person name="Hensen N."/>
            <person name="Bonometti L."/>
            <person name="Westerberg I."/>
            <person name="Brannstrom I.O."/>
            <person name="Guillou S."/>
            <person name="Cros-Aarteil S."/>
            <person name="Calhoun S."/>
            <person name="Haridas S."/>
            <person name="Kuo A."/>
            <person name="Mondo S."/>
            <person name="Pangilinan J."/>
            <person name="Riley R."/>
            <person name="Labutti K."/>
            <person name="Andreopoulos B."/>
            <person name="Lipzen A."/>
            <person name="Chen C."/>
            <person name="Yanf M."/>
            <person name="Daum C."/>
            <person name="Ng V."/>
            <person name="Clum A."/>
            <person name="Ohm R."/>
            <person name="Martin F."/>
            <person name="Silar P."/>
            <person name="Natvig D."/>
            <person name="Lalanne C."/>
            <person name="Gautier V."/>
            <person name="Ament-Velasquez S.L."/>
            <person name="Kruys A."/>
            <person name="Hutchinson M.I."/>
            <person name="Powell A.J."/>
            <person name="Barry K."/>
            <person name="Miller A.N."/>
            <person name="Grigoriev I.V."/>
            <person name="Debuchy R."/>
            <person name="Gladieux P."/>
            <person name="Thoren M.H."/>
            <person name="Johannesson H."/>
        </authorList>
    </citation>
    <scope>NUCLEOTIDE SEQUENCE</scope>
    <source>
        <strain evidence="1">CBS 532.94</strain>
    </source>
</reference>
<evidence type="ECO:0000313" key="2">
    <source>
        <dbReference type="Proteomes" id="UP001303760"/>
    </source>
</evidence>
<comment type="caution">
    <text evidence="1">The sequence shown here is derived from an EMBL/GenBank/DDBJ whole genome shotgun (WGS) entry which is preliminary data.</text>
</comment>
<organism evidence="1 2">
    <name type="scientific">Achaetomium macrosporum</name>
    <dbReference type="NCBI Taxonomy" id="79813"/>
    <lineage>
        <taxon>Eukaryota</taxon>
        <taxon>Fungi</taxon>
        <taxon>Dikarya</taxon>
        <taxon>Ascomycota</taxon>
        <taxon>Pezizomycotina</taxon>
        <taxon>Sordariomycetes</taxon>
        <taxon>Sordariomycetidae</taxon>
        <taxon>Sordariales</taxon>
        <taxon>Chaetomiaceae</taxon>
        <taxon>Achaetomium</taxon>
    </lineage>
</organism>
<keyword evidence="2" id="KW-1185">Reference proteome</keyword>
<gene>
    <name evidence="1" type="ORF">C8A03DRAFT_36929</name>
</gene>
<dbReference type="Proteomes" id="UP001303760">
    <property type="component" value="Unassembled WGS sequence"/>
</dbReference>
<accession>A0AAN7C5B6</accession>
<dbReference type="AlphaFoldDB" id="A0AAN7C5B6"/>
<evidence type="ECO:0000313" key="1">
    <source>
        <dbReference type="EMBL" id="KAK4235226.1"/>
    </source>
</evidence>
<protein>
    <submittedName>
        <fullName evidence="1">Uncharacterized protein</fullName>
    </submittedName>
</protein>
<proteinExistence type="predicted"/>
<sequence>MARDLSKPTPTVRFTDVRTLKRLFELIDSVPGDVLYLTHVTPADAVEIDRERERCRRKFRFCRYYPDHQLLILVLPTYLHEALHLNFDYDAFHHQLFQLGLRRDWFSTGWATYPDYTLEASGRQSYGEGDSTGRSSSRLGPNGWPCLVIEGGHSQSLDQLHADLGWWFSASNHEVKIVVLLKFDRRQDLIIVEEVPDRPGAMTRSRAAQLRPVCRQSITISRDGTTDPVSYHVTGAPLVYDFRLLFLRDPGPGQGDITVGVKDLQMWASKVWSAVHD</sequence>
<name>A0AAN7C5B6_9PEZI</name>